<dbReference type="Proteomes" id="UP000887104">
    <property type="component" value="Unassembled WGS sequence"/>
</dbReference>
<proteinExistence type="predicted"/>
<name>A0ABQ4PKE4_9GAMM</name>
<sequence length="63" mass="7081">MPKALKKASLNTRNYKKVRPDNVIRRVSKKVEPKLVKLTLQVKITATLKIAPPALICHGDYSP</sequence>
<accession>A0ABQ4PKE4</accession>
<gene>
    <name evidence="1" type="ORF">TUM4438_29580</name>
</gene>
<organism evidence="1 2">
    <name type="scientific">Shewanella sairae</name>
    <dbReference type="NCBI Taxonomy" id="190310"/>
    <lineage>
        <taxon>Bacteria</taxon>
        <taxon>Pseudomonadati</taxon>
        <taxon>Pseudomonadota</taxon>
        <taxon>Gammaproteobacteria</taxon>
        <taxon>Alteromonadales</taxon>
        <taxon>Shewanellaceae</taxon>
        <taxon>Shewanella</taxon>
    </lineage>
</organism>
<protein>
    <submittedName>
        <fullName evidence="1">Uncharacterized protein</fullName>
    </submittedName>
</protein>
<keyword evidence="2" id="KW-1185">Reference proteome</keyword>
<dbReference type="EMBL" id="BPEY01000057">
    <property type="protein sequence ID" value="GIU48371.1"/>
    <property type="molecule type" value="Genomic_DNA"/>
</dbReference>
<evidence type="ECO:0000313" key="2">
    <source>
        <dbReference type="Proteomes" id="UP000887104"/>
    </source>
</evidence>
<reference evidence="1" key="1">
    <citation type="submission" date="2021-05" db="EMBL/GenBank/DDBJ databases">
        <title>Molecular characterization for Shewanella algae harboring chromosomal blaOXA-55-like strains isolated from clinical and environment sample.</title>
        <authorList>
            <person name="Ohama Y."/>
            <person name="Aoki K."/>
            <person name="Harada S."/>
            <person name="Moriya K."/>
            <person name="Ishii Y."/>
            <person name="Tateda K."/>
        </authorList>
    </citation>
    <scope>NUCLEOTIDE SEQUENCE</scope>
    <source>
        <strain evidence="1">JCM 11563</strain>
    </source>
</reference>
<evidence type="ECO:0000313" key="1">
    <source>
        <dbReference type="EMBL" id="GIU48371.1"/>
    </source>
</evidence>
<comment type="caution">
    <text evidence="1">The sequence shown here is derived from an EMBL/GenBank/DDBJ whole genome shotgun (WGS) entry which is preliminary data.</text>
</comment>